<dbReference type="InterPro" id="IPR001509">
    <property type="entry name" value="Epimerase_deHydtase"/>
</dbReference>
<name>A0ABV9SH36_9PSEU</name>
<dbReference type="EMBL" id="JBHSIS010000027">
    <property type="protein sequence ID" value="MFC4859239.1"/>
    <property type="molecule type" value="Genomic_DNA"/>
</dbReference>
<feature type="domain" description="NAD-dependent epimerase/dehydratase" evidence="1">
    <location>
        <begin position="24"/>
        <end position="104"/>
    </location>
</feature>
<keyword evidence="3" id="KW-1185">Reference proteome</keyword>
<gene>
    <name evidence="2" type="ORF">ACFPCV_37575</name>
</gene>
<comment type="caution">
    <text evidence="2">The sequence shown here is derived from an EMBL/GenBank/DDBJ whole genome shotgun (WGS) entry which is preliminary data.</text>
</comment>
<dbReference type="Proteomes" id="UP001595859">
    <property type="component" value="Unassembled WGS sequence"/>
</dbReference>
<sequence length="223" mass="23682">MLGNAIGRYCYVSTVVASTATGDGDHYAARKRDAERFVHRCGQRGLVVRLGLVLGPREYCGRLPYWLQNLASGLPVVAPGRPGRPIRYVDVRDAAETILALAAQDCLGTRSLTSTPAGSATFGALLAAGASAVGCSRPITWVADDVLHPHCTPWTDIPLWIPENGMDFDIYAQEGDVVPEGLGRTGLQTAADTWDWLTRPSAVAAVEQRGWLSPAQVAALAGA</sequence>
<dbReference type="Gene3D" id="3.40.50.720">
    <property type="entry name" value="NAD(P)-binding Rossmann-like Domain"/>
    <property type="match status" value="1"/>
</dbReference>
<dbReference type="RefSeq" id="WP_378062179.1">
    <property type="nucleotide sequence ID" value="NZ_JBHSIS010000027.1"/>
</dbReference>
<dbReference type="SUPFAM" id="SSF51735">
    <property type="entry name" value="NAD(P)-binding Rossmann-fold domains"/>
    <property type="match status" value="1"/>
</dbReference>
<organism evidence="2 3">
    <name type="scientific">Actinophytocola glycyrrhizae</name>
    <dbReference type="NCBI Taxonomy" id="2044873"/>
    <lineage>
        <taxon>Bacteria</taxon>
        <taxon>Bacillati</taxon>
        <taxon>Actinomycetota</taxon>
        <taxon>Actinomycetes</taxon>
        <taxon>Pseudonocardiales</taxon>
        <taxon>Pseudonocardiaceae</taxon>
    </lineage>
</organism>
<dbReference type="InterPro" id="IPR036291">
    <property type="entry name" value="NAD(P)-bd_dom_sf"/>
</dbReference>
<evidence type="ECO:0000313" key="3">
    <source>
        <dbReference type="Proteomes" id="UP001595859"/>
    </source>
</evidence>
<reference evidence="3" key="1">
    <citation type="journal article" date="2019" name="Int. J. Syst. Evol. Microbiol.">
        <title>The Global Catalogue of Microorganisms (GCM) 10K type strain sequencing project: providing services to taxonomists for standard genome sequencing and annotation.</title>
        <authorList>
            <consortium name="The Broad Institute Genomics Platform"/>
            <consortium name="The Broad Institute Genome Sequencing Center for Infectious Disease"/>
            <person name="Wu L."/>
            <person name="Ma J."/>
        </authorList>
    </citation>
    <scope>NUCLEOTIDE SEQUENCE [LARGE SCALE GENOMIC DNA]</scope>
    <source>
        <strain evidence="3">ZS-22-S1</strain>
    </source>
</reference>
<dbReference type="Pfam" id="PF01370">
    <property type="entry name" value="Epimerase"/>
    <property type="match status" value="1"/>
</dbReference>
<evidence type="ECO:0000313" key="2">
    <source>
        <dbReference type="EMBL" id="MFC4859239.1"/>
    </source>
</evidence>
<evidence type="ECO:0000259" key="1">
    <source>
        <dbReference type="Pfam" id="PF01370"/>
    </source>
</evidence>
<proteinExistence type="predicted"/>
<accession>A0ABV9SH36</accession>
<protein>
    <submittedName>
        <fullName evidence="2">NAD-dependent epimerase/dehydratase family protein</fullName>
    </submittedName>
</protein>